<dbReference type="GO" id="GO:0000272">
    <property type="term" value="P:polysaccharide catabolic process"/>
    <property type="evidence" value="ECO:0007669"/>
    <property type="project" value="InterPro"/>
</dbReference>
<feature type="domain" description="Glycoside hydrolase family 5" evidence="6">
    <location>
        <begin position="33"/>
        <end position="113"/>
    </location>
</feature>
<keyword evidence="3 4" id="KW-0326">Glycosidase</keyword>
<comment type="caution">
    <text evidence="7">The sequence shown here is derived from an EMBL/GenBank/DDBJ whole genome shotgun (WGS) entry which is preliminary data.</text>
</comment>
<dbReference type="AlphaFoldDB" id="A0A9P4MW06"/>
<evidence type="ECO:0000256" key="2">
    <source>
        <dbReference type="ARBA" id="ARBA00022801"/>
    </source>
</evidence>
<reference evidence="7" key="1">
    <citation type="journal article" date="2020" name="Stud. Mycol.">
        <title>101 Dothideomycetes genomes: a test case for predicting lifestyles and emergence of pathogens.</title>
        <authorList>
            <person name="Haridas S."/>
            <person name="Albert R."/>
            <person name="Binder M."/>
            <person name="Bloem J."/>
            <person name="Labutti K."/>
            <person name="Salamov A."/>
            <person name="Andreopoulos B."/>
            <person name="Baker S."/>
            <person name="Barry K."/>
            <person name="Bills G."/>
            <person name="Bluhm B."/>
            <person name="Cannon C."/>
            <person name="Castanera R."/>
            <person name="Culley D."/>
            <person name="Daum C."/>
            <person name="Ezra D."/>
            <person name="Gonzalez J."/>
            <person name="Henrissat B."/>
            <person name="Kuo A."/>
            <person name="Liang C."/>
            <person name="Lipzen A."/>
            <person name="Lutzoni F."/>
            <person name="Magnuson J."/>
            <person name="Mondo S."/>
            <person name="Nolan M."/>
            <person name="Ohm R."/>
            <person name="Pangilinan J."/>
            <person name="Park H.-J."/>
            <person name="Ramirez L."/>
            <person name="Alfaro M."/>
            <person name="Sun H."/>
            <person name="Tritt A."/>
            <person name="Yoshinaga Y."/>
            <person name="Zwiers L.-H."/>
            <person name="Turgeon B."/>
            <person name="Goodwin S."/>
            <person name="Spatafora J."/>
            <person name="Crous P."/>
            <person name="Grigoriev I."/>
        </authorList>
    </citation>
    <scope>NUCLEOTIDE SEQUENCE</scope>
    <source>
        <strain evidence="7">ATCC 74209</strain>
    </source>
</reference>
<evidence type="ECO:0000256" key="4">
    <source>
        <dbReference type="RuleBase" id="RU361153"/>
    </source>
</evidence>
<keyword evidence="5" id="KW-0732">Signal</keyword>
<dbReference type="InterPro" id="IPR017853">
    <property type="entry name" value="GH"/>
</dbReference>
<feature type="signal peptide" evidence="5">
    <location>
        <begin position="1"/>
        <end position="19"/>
    </location>
</feature>
<keyword evidence="2 4" id="KW-0378">Hydrolase</keyword>
<dbReference type="Pfam" id="PF00150">
    <property type="entry name" value="Cellulase"/>
    <property type="match status" value="1"/>
</dbReference>
<accession>A0A9P4MW06</accession>
<name>A0A9P4MW06_9PLEO</name>
<dbReference type="SUPFAM" id="SSF51445">
    <property type="entry name" value="(Trans)glycosidases"/>
    <property type="match status" value="1"/>
</dbReference>
<evidence type="ECO:0000256" key="3">
    <source>
        <dbReference type="ARBA" id="ARBA00023295"/>
    </source>
</evidence>
<dbReference type="Proteomes" id="UP000799536">
    <property type="component" value="Unassembled WGS sequence"/>
</dbReference>
<evidence type="ECO:0000259" key="6">
    <source>
        <dbReference type="Pfam" id="PF00150"/>
    </source>
</evidence>
<evidence type="ECO:0000313" key="8">
    <source>
        <dbReference type="Proteomes" id="UP000799536"/>
    </source>
</evidence>
<dbReference type="GO" id="GO:0004553">
    <property type="term" value="F:hydrolase activity, hydrolyzing O-glycosyl compounds"/>
    <property type="evidence" value="ECO:0007669"/>
    <property type="project" value="InterPro"/>
</dbReference>
<gene>
    <name evidence="7" type="ORF">GQ43DRAFT_471635</name>
</gene>
<dbReference type="Gene3D" id="3.20.20.80">
    <property type="entry name" value="Glycosidases"/>
    <property type="match status" value="1"/>
</dbReference>
<protein>
    <recommendedName>
        <fullName evidence="6">Glycoside hydrolase family 5 domain-containing protein</fullName>
    </recommendedName>
</protein>
<dbReference type="EMBL" id="ML993968">
    <property type="protein sequence ID" value="KAF2201638.1"/>
    <property type="molecule type" value="Genomic_DNA"/>
</dbReference>
<sequence length="114" mass="12982">MHFSVVTVAALGLVSSTLTVTPFTKEAPKEARATTWETFISQCMNVFRLNFFMDRLTPSSITGSFDAAYFRNLTQQINCITSKGVHAMVQPAQLRRWHEAFITVTASFKTWWKK</sequence>
<feature type="chain" id="PRO_5040231297" description="Glycoside hydrolase family 5 domain-containing protein" evidence="5">
    <location>
        <begin position="20"/>
        <end position="114"/>
    </location>
</feature>
<comment type="similarity">
    <text evidence="1 4">Belongs to the glycosyl hydrolase 5 (cellulase A) family.</text>
</comment>
<evidence type="ECO:0000313" key="7">
    <source>
        <dbReference type="EMBL" id="KAF2201638.1"/>
    </source>
</evidence>
<organism evidence="7 8">
    <name type="scientific">Delitschia confertaspora ATCC 74209</name>
    <dbReference type="NCBI Taxonomy" id="1513339"/>
    <lineage>
        <taxon>Eukaryota</taxon>
        <taxon>Fungi</taxon>
        <taxon>Dikarya</taxon>
        <taxon>Ascomycota</taxon>
        <taxon>Pezizomycotina</taxon>
        <taxon>Dothideomycetes</taxon>
        <taxon>Pleosporomycetidae</taxon>
        <taxon>Pleosporales</taxon>
        <taxon>Delitschiaceae</taxon>
        <taxon>Delitschia</taxon>
    </lineage>
</organism>
<evidence type="ECO:0000256" key="5">
    <source>
        <dbReference type="SAM" id="SignalP"/>
    </source>
</evidence>
<proteinExistence type="inferred from homology"/>
<evidence type="ECO:0000256" key="1">
    <source>
        <dbReference type="ARBA" id="ARBA00005641"/>
    </source>
</evidence>
<keyword evidence="8" id="KW-1185">Reference proteome</keyword>
<dbReference type="InterPro" id="IPR001547">
    <property type="entry name" value="Glyco_hydro_5"/>
</dbReference>